<dbReference type="PANTHER" id="PTHR13932:SF1">
    <property type="entry name" value="OXYGEN-INDEPENDENT COPROPORPHYRINOGEN-III OXIDASE-LIKE PROTEIN HEMZ"/>
    <property type="match status" value="1"/>
</dbReference>
<dbReference type="InterPro" id="IPR006638">
    <property type="entry name" value="Elp3/MiaA/NifB-like_rSAM"/>
</dbReference>
<reference evidence="2 3" key="1">
    <citation type="submission" date="2020-05" db="EMBL/GenBank/DDBJ databases">
        <title>Streptobacillus felis strain LHL191014123.</title>
        <authorList>
            <person name="Fawzy A."/>
            <person name="Rau J."/>
            <person name="Risse K."/>
            <person name="Schauerte N."/>
            <person name="Geiger C."/>
            <person name="Blom J."/>
            <person name="Imirzalioglu C."/>
            <person name="Falgenhauer J."/>
            <person name="Bach A."/>
            <person name="Herden C."/>
            <person name="Eisenberg T."/>
        </authorList>
    </citation>
    <scope>NUCLEOTIDE SEQUENCE [LARGE SCALE GENOMIC DNA]</scope>
    <source>
        <strain evidence="2 3">LHL191014123</strain>
    </source>
</reference>
<dbReference type="SUPFAM" id="SSF102114">
    <property type="entry name" value="Radical SAM enzymes"/>
    <property type="match status" value="1"/>
</dbReference>
<dbReference type="SFLD" id="SFLDG01065">
    <property type="entry name" value="anaerobic_coproporphyrinogen-I"/>
    <property type="match status" value="1"/>
</dbReference>
<dbReference type="SMART" id="SM00729">
    <property type="entry name" value="Elp3"/>
    <property type="match status" value="1"/>
</dbReference>
<dbReference type="SFLD" id="SFLDS00029">
    <property type="entry name" value="Radical_SAM"/>
    <property type="match status" value="1"/>
</dbReference>
<dbReference type="AlphaFoldDB" id="A0A7Z0PFS6"/>
<protein>
    <submittedName>
        <fullName evidence="2">Coproporphyrinogen III oxidase</fullName>
    </submittedName>
</protein>
<proteinExistence type="predicted"/>
<evidence type="ECO:0000259" key="1">
    <source>
        <dbReference type="PROSITE" id="PS51918"/>
    </source>
</evidence>
<dbReference type="OrthoDB" id="9808022at2"/>
<dbReference type="Pfam" id="PF04055">
    <property type="entry name" value="Radical_SAM"/>
    <property type="match status" value="1"/>
</dbReference>
<dbReference type="NCBIfam" id="TIGR03994">
    <property type="entry name" value="rSAM_HemZ"/>
    <property type="match status" value="1"/>
</dbReference>
<dbReference type="GO" id="GO:0006779">
    <property type="term" value="P:porphyrin-containing compound biosynthetic process"/>
    <property type="evidence" value="ECO:0007669"/>
    <property type="project" value="TreeGrafter"/>
</dbReference>
<organism evidence="2 3">
    <name type="scientific">Streptobacillus felis</name>
    <dbReference type="NCBI Taxonomy" id="1384509"/>
    <lineage>
        <taxon>Bacteria</taxon>
        <taxon>Fusobacteriati</taxon>
        <taxon>Fusobacteriota</taxon>
        <taxon>Fusobacteriia</taxon>
        <taxon>Fusobacteriales</taxon>
        <taxon>Leptotrichiaceae</taxon>
        <taxon>Streptobacillus</taxon>
    </lineage>
</organism>
<dbReference type="InterPro" id="IPR034505">
    <property type="entry name" value="Coproporphyrinogen-III_oxidase"/>
</dbReference>
<dbReference type="SFLD" id="SFLDG01082">
    <property type="entry name" value="B12-binding_domain_containing"/>
    <property type="match status" value="1"/>
</dbReference>
<accession>A0A7Z0PFS6</accession>
<dbReference type="InterPro" id="IPR023995">
    <property type="entry name" value="HemZ"/>
</dbReference>
<dbReference type="GO" id="GO:0005737">
    <property type="term" value="C:cytoplasm"/>
    <property type="evidence" value="ECO:0007669"/>
    <property type="project" value="TreeGrafter"/>
</dbReference>
<sequence length="457" mass="53751">MKISSNYEINENKWNEFIYVFFKDIEDEVYIHVEESSKDITVFAKNEVNEINYTINKMIDNQVEVMLKSSLLKLYNIAVPWGSLVGVRPTKLVRKLLKKNDYDKILKILQHVYLVSDEKSKLLIDVVKNSIDYLDKDTIGIYIGLAFCPTKCTYCSFPAYLKKGKYEKRYEEYFDTLLREIREIGSLCKELNLKINSIYVGGGTPSYLNHEELEMLLTTIDGNIDLSNLKEYTFEAGRIDTIDKEKLMMLKRYSVTRISINPQSFKDSTLKLVNRYHNLEKLNEVYDVAKKLKFDINMDFIIGLPRENTEDVLNTLEKFKDYDPENVTFHYLAMKKASYLTKSKYFEENALDYILINNKILEVMKEKGYIPYYMYRQKSSSIDGENMGYCKVGKQLIYNIEMIEEYKNIISIGAGAITKIIKEDTIKRLINPKDPLMWVDEFEERLNEKKKVIREML</sequence>
<evidence type="ECO:0000313" key="3">
    <source>
        <dbReference type="Proteomes" id="UP000526184"/>
    </source>
</evidence>
<dbReference type="PANTHER" id="PTHR13932">
    <property type="entry name" value="COPROPORPHYRINIGEN III OXIDASE"/>
    <property type="match status" value="1"/>
</dbReference>
<evidence type="ECO:0000313" key="2">
    <source>
        <dbReference type="EMBL" id="NYV28406.1"/>
    </source>
</evidence>
<comment type="caution">
    <text evidence="2">The sequence shown here is derived from an EMBL/GenBank/DDBJ whole genome shotgun (WGS) entry which is preliminary data.</text>
</comment>
<dbReference type="RefSeq" id="WP_067322365.1">
    <property type="nucleotide sequence ID" value="NZ_CBCRWS010000049.1"/>
</dbReference>
<dbReference type="Proteomes" id="UP000526184">
    <property type="component" value="Unassembled WGS sequence"/>
</dbReference>
<feature type="domain" description="Radical SAM core" evidence="1">
    <location>
        <begin position="133"/>
        <end position="373"/>
    </location>
</feature>
<dbReference type="GO" id="GO:0051539">
    <property type="term" value="F:4 iron, 4 sulfur cluster binding"/>
    <property type="evidence" value="ECO:0007669"/>
    <property type="project" value="TreeGrafter"/>
</dbReference>
<dbReference type="InterPro" id="IPR007197">
    <property type="entry name" value="rSAM"/>
</dbReference>
<dbReference type="InterPro" id="IPR058240">
    <property type="entry name" value="rSAM_sf"/>
</dbReference>
<dbReference type="GO" id="GO:0003824">
    <property type="term" value="F:catalytic activity"/>
    <property type="evidence" value="ECO:0007669"/>
    <property type="project" value="InterPro"/>
</dbReference>
<gene>
    <name evidence="2" type="ORF">HP397_06280</name>
</gene>
<keyword evidence="3" id="KW-1185">Reference proteome</keyword>
<dbReference type="NCBIfam" id="NF006064">
    <property type="entry name" value="PRK08207.2-2"/>
    <property type="match status" value="1"/>
</dbReference>
<name>A0A7Z0PFS6_9FUSO</name>
<dbReference type="Gene3D" id="3.80.30.20">
    <property type="entry name" value="tm_1862 like domain"/>
    <property type="match status" value="1"/>
</dbReference>
<dbReference type="EMBL" id="JABMKT010000043">
    <property type="protein sequence ID" value="NYV28406.1"/>
    <property type="molecule type" value="Genomic_DNA"/>
</dbReference>
<dbReference type="SFLD" id="SFLDF00310">
    <property type="entry name" value="oxygen-independent_coproporphy"/>
    <property type="match status" value="1"/>
</dbReference>
<dbReference type="PROSITE" id="PS51918">
    <property type="entry name" value="RADICAL_SAM"/>
    <property type="match status" value="1"/>
</dbReference>
<dbReference type="InterPro" id="IPR023404">
    <property type="entry name" value="rSAM_horseshoe"/>
</dbReference>